<dbReference type="PROSITE" id="PS51257">
    <property type="entry name" value="PROKAR_LIPOPROTEIN"/>
    <property type="match status" value="1"/>
</dbReference>
<dbReference type="OrthoDB" id="4337996at2"/>
<evidence type="ECO:0000313" key="2">
    <source>
        <dbReference type="Proteomes" id="UP000247634"/>
    </source>
</evidence>
<dbReference type="KEGG" id="sact:DMT42_17645"/>
<dbReference type="Proteomes" id="UP000247634">
    <property type="component" value="Chromosome"/>
</dbReference>
<gene>
    <name evidence="1" type="ORF">DMT42_17645</name>
</gene>
<name>A0A2U9P465_STRAS</name>
<reference evidence="1 2" key="1">
    <citation type="submission" date="2018-06" db="EMBL/GenBank/DDBJ databases">
        <title>The complete genome sequence of a nosiheptide producer Streptomyces actuosus ATCC 25421: deducing the ability of producing a new class III lantibiotics.</title>
        <authorList>
            <person name="Liu W."/>
            <person name="Sun F."/>
            <person name="Hu Y."/>
        </authorList>
    </citation>
    <scope>NUCLEOTIDE SEQUENCE [LARGE SCALE GENOMIC DNA]</scope>
    <source>
        <strain evidence="1 2">ATCC 25421</strain>
    </source>
</reference>
<evidence type="ECO:0008006" key="3">
    <source>
        <dbReference type="Google" id="ProtNLM"/>
    </source>
</evidence>
<keyword evidence="2" id="KW-1185">Reference proteome</keyword>
<sequence length="197" mass="19502">MTPRRVGRGGTRALVAAVTAGVLAVGVAGCGDSGDRAVPGRVCGVPVDADALAPLLPDDGKVADRRTDKGGGSVSCRVSVNGSPVLHLAGDVTDPGTGARAVSLADRGLGRLGNPALVEGAGDTAAVADRGAKAAARCTWQGRDHDFVGLVQLEGEDPVPAGTEDRRDALLAFLKSWFPAAARAQGCTPGSGGSGVS</sequence>
<accession>A0A2U9P465</accession>
<dbReference type="RefSeq" id="WP_110628873.1">
    <property type="nucleotide sequence ID" value="NZ_CP029788.1"/>
</dbReference>
<dbReference type="EMBL" id="CP029788">
    <property type="protein sequence ID" value="AWT43961.1"/>
    <property type="molecule type" value="Genomic_DNA"/>
</dbReference>
<organism evidence="1 2">
    <name type="scientific">Streptomyces actuosus</name>
    <dbReference type="NCBI Taxonomy" id="1885"/>
    <lineage>
        <taxon>Bacteria</taxon>
        <taxon>Bacillati</taxon>
        <taxon>Actinomycetota</taxon>
        <taxon>Actinomycetes</taxon>
        <taxon>Kitasatosporales</taxon>
        <taxon>Streptomycetaceae</taxon>
        <taxon>Streptomyces</taxon>
    </lineage>
</organism>
<dbReference type="AlphaFoldDB" id="A0A2U9P465"/>
<proteinExistence type="predicted"/>
<protein>
    <recommendedName>
        <fullName evidence="3">DUF3558 domain-containing protein</fullName>
    </recommendedName>
</protein>
<evidence type="ECO:0000313" key="1">
    <source>
        <dbReference type="EMBL" id="AWT43961.1"/>
    </source>
</evidence>